<gene>
    <name evidence="6" type="ORF">P3T76_010291</name>
</gene>
<keyword evidence="7" id="KW-1185">Reference proteome</keyword>
<organism evidence="6 7">
    <name type="scientific">Phytophthora citrophthora</name>
    <dbReference type="NCBI Taxonomy" id="4793"/>
    <lineage>
        <taxon>Eukaryota</taxon>
        <taxon>Sar</taxon>
        <taxon>Stramenopiles</taxon>
        <taxon>Oomycota</taxon>
        <taxon>Peronosporomycetes</taxon>
        <taxon>Peronosporales</taxon>
        <taxon>Peronosporaceae</taxon>
        <taxon>Phytophthora</taxon>
    </lineage>
</organism>
<evidence type="ECO:0000256" key="1">
    <source>
        <dbReference type="ARBA" id="ARBA00004613"/>
    </source>
</evidence>
<sequence>MRLASIVLVVAASIFACCEGASAVSDSKGLIAPLNNVQTENNGNRLLRVHQDEEERGGPQLSKSLSEKLFTNAAAKLTRSKSLNDLVKLDDVAHLKDILGKNDAIFLRIENKGFNPDGMLLRMKELGDIDLQLLKHYTKYWMAKYPNWVSKLEG</sequence>
<dbReference type="Pfam" id="PF16810">
    <property type="entry name" value="RXLR"/>
    <property type="match status" value="1"/>
</dbReference>
<keyword evidence="4 5" id="KW-0732">Signal</keyword>
<evidence type="ECO:0000256" key="2">
    <source>
        <dbReference type="ARBA" id="ARBA00010400"/>
    </source>
</evidence>
<proteinExistence type="inferred from homology"/>
<keyword evidence="3 5" id="KW-0964">Secreted</keyword>
<dbReference type="AlphaFoldDB" id="A0AAD9GC22"/>
<evidence type="ECO:0000313" key="7">
    <source>
        <dbReference type="Proteomes" id="UP001259832"/>
    </source>
</evidence>
<evidence type="ECO:0000313" key="6">
    <source>
        <dbReference type="EMBL" id="KAK1935596.1"/>
    </source>
</evidence>
<dbReference type="GO" id="GO:0005576">
    <property type="term" value="C:extracellular region"/>
    <property type="evidence" value="ECO:0007669"/>
    <property type="project" value="UniProtKB-SubCell"/>
</dbReference>
<comment type="subcellular location">
    <subcellularLocation>
        <location evidence="1 5">Secreted</location>
    </subcellularLocation>
</comment>
<dbReference type="Proteomes" id="UP001259832">
    <property type="component" value="Unassembled WGS sequence"/>
</dbReference>
<dbReference type="PROSITE" id="PS51257">
    <property type="entry name" value="PROKAR_LIPOPROTEIN"/>
    <property type="match status" value="1"/>
</dbReference>
<reference evidence="6" key="1">
    <citation type="submission" date="2023-08" db="EMBL/GenBank/DDBJ databases">
        <title>Reference Genome Resource for the Citrus Pathogen Phytophthora citrophthora.</title>
        <authorList>
            <person name="Moller H."/>
            <person name="Coetzee B."/>
            <person name="Rose L.J."/>
            <person name="Van Niekerk J.M."/>
        </authorList>
    </citation>
    <scope>NUCLEOTIDE SEQUENCE</scope>
    <source>
        <strain evidence="6">STE-U-9442</strain>
    </source>
</reference>
<evidence type="ECO:0000256" key="5">
    <source>
        <dbReference type="RuleBase" id="RU367124"/>
    </source>
</evidence>
<comment type="domain">
    <text evidence="5">The RxLR-dEER motif acts to carry the protein into the host cell cytoplasm through binding to cell surface phosphatidylinositol-3-phosphate.</text>
</comment>
<comment type="function">
    <text evidence="5">Effector that suppresses plant defense responses during pathogen infection.</text>
</comment>
<comment type="similarity">
    <text evidence="2 5">Belongs to the RxLR effector family.</text>
</comment>
<comment type="caution">
    <text evidence="6">The sequence shown here is derived from an EMBL/GenBank/DDBJ whole genome shotgun (WGS) entry which is preliminary data.</text>
</comment>
<dbReference type="EMBL" id="JASMQC010000022">
    <property type="protein sequence ID" value="KAK1935596.1"/>
    <property type="molecule type" value="Genomic_DNA"/>
</dbReference>
<evidence type="ECO:0000256" key="3">
    <source>
        <dbReference type="ARBA" id="ARBA00022525"/>
    </source>
</evidence>
<dbReference type="InterPro" id="IPR031825">
    <property type="entry name" value="RXLR"/>
</dbReference>
<feature type="signal peptide" evidence="5">
    <location>
        <begin position="1"/>
        <end position="23"/>
    </location>
</feature>
<name>A0AAD9GC22_9STRA</name>
<protein>
    <recommendedName>
        <fullName evidence="5">RxLR effector protein</fullName>
    </recommendedName>
</protein>
<accession>A0AAD9GC22</accession>
<feature type="chain" id="PRO_5041777655" description="RxLR effector protein" evidence="5">
    <location>
        <begin position="24"/>
        <end position="154"/>
    </location>
</feature>
<evidence type="ECO:0000256" key="4">
    <source>
        <dbReference type="ARBA" id="ARBA00022729"/>
    </source>
</evidence>